<feature type="chain" id="PRO_5009310855" evidence="1">
    <location>
        <begin position="19"/>
        <end position="149"/>
    </location>
</feature>
<feature type="signal peptide" evidence="1">
    <location>
        <begin position="1"/>
        <end position="18"/>
    </location>
</feature>
<evidence type="ECO:0000313" key="2">
    <source>
        <dbReference type="Proteomes" id="UP000095283"/>
    </source>
</evidence>
<keyword evidence="1" id="KW-0732">Signal</keyword>
<protein>
    <submittedName>
        <fullName evidence="3">Secreted protein</fullName>
    </submittedName>
</protein>
<evidence type="ECO:0000256" key="1">
    <source>
        <dbReference type="SAM" id="SignalP"/>
    </source>
</evidence>
<reference evidence="3" key="1">
    <citation type="submission" date="2016-11" db="UniProtKB">
        <authorList>
            <consortium name="WormBaseParasite"/>
        </authorList>
    </citation>
    <scope>IDENTIFICATION</scope>
</reference>
<name>A0A1I7WXH1_HETBA</name>
<dbReference type="Proteomes" id="UP000095283">
    <property type="component" value="Unplaced"/>
</dbReference>
<organism evidence="2 3">
    <name type="scientific">Heterorhabditis bacteriophora</name>
    <name type="common">Entomopathogenic nematode worm</name>
    <dbReference type="NCBI Taxonomy" id="37862"/>
    <lineage>
        <taxon>Eukaryota</taxon>
        <taxon>Metazoa</taxon>
        <taxon>Ecdysozoa</taxon>
        <taxon>Nematoda</taxon>
        <taxon>Chromadorea</taxon>
        <taxon>Rhabditida</taxon>
        <taxon>Rhabditina</taxon>
        <taxon>Rhabditomorpha</taxon>
        <taxon>Strongyloidea</taxon>
        <taxon>Heterorhabditidae</taxon>
        <taxon>Heterorhabditis</taxon>
    </lineage>
</organism>
<evidence type="ECO:0000313" key="3">
    <source>
        <dbReference type="WBParaSite" id="Hba_09902"/>
    </source>
</evidence>
<dbReference type="WBParaSite" id="Hba_09902">
    <property type="protein sequence ID" value="Hba_09902"/>
    <property type="gene ID" value="Hba_09902"/>
</dbReference>
<proteinExistence type="predicted"/>
<dbReference type="AlphaFoldDB" id="A0A1I7WXH1"/>
<keyword evidence="2" id="KW-1185">Reference proteome</keyword>
<accession>A0A1I7WXH1</accession>
<sequence length="149" mass="16844">MNLSPLFVLFGIITTSYGRKMNVVQRVPGHFYDNWIDATLVYAPKATNATTMEMGMFYVKGVDVSPYLLLLKTVINQTRQQISPFCVNIYCPHNFFLELFIIVFTEINDDRIIVAEVGLKMMSPNYFNCSTSTAGTKAFVLSAIHEIVP</sequence>